<evidence type="ECO:0000256" key="2">
    <source>
        <dbReference type="SAM" id="MobiDB-lite"/>
    </source>
</evidence>
<feature type="compositionally biased region" description="Polar residues" evidence="2">
    <location>
        <begin position="335"/>
        <end position="350"/>
    </location>
</feature>
<sequence length="932" mass="105482">MQSSVSFPAALGSNLWIANFLDKHRDDECAHAPSSESQPSKNEAKFQKLYRKATAELRSVFHNEKLSGISDFNGEHSTLASLLPYPLVRMPDLNPLTVEQPTTAHNAEHTKKSSWYAMFDTKSGNKLHKRTRSAPTSHYVPHVLETIGEEPDYHETAAFQSFLMAAQDSESEPEATATVADNTGGRVSPDGDDVSINTTCTVIIRRAAFNDGTVENRTDSNQERKPTSQKTERRKTVSFDVAPSGEPTQPQIECSGALLTPSVVGEIDNNSADPKQKKRKRSKSVTSILSIIGKVRRLAKKKSAIKQPTKQAAESRRPILRRKGEKLHNWKNEDANMNETTGDSHPTLQWNPPEPDSAMVELFRNFSGALNFPDDNETGAPYFVSYGKELTNLPDFDKSVEDLAPRPAMQLNFGRSLSYCKFMPRSCDSIYNPKRRSNGNHDPEEAIKENSFLMSDEEAHNIPTIETESQAFARHCQCIERIKGIYDRQGIDRTGKFPESKPSLYEADEQRQLREMTEDLKQPPKELQPEESRSQCHDEGLSKSADGSSNKAQGQLTVNTSPNQVASDDQVLTPEDIATPSIEVPHDEQLVKQDNEITPKPDDLSVVKLETDTDTETNTDTSTDTDNVLPNARLTVAALKDLENAQYSAFFKSLQQVREKSPDRFCSRQGAVGIRAWIAQIREHDDMERDEAAERFFEYTPSTEVNDDSLSELDHFPSMVETMFALQHPDCPQIRGTDAEQAKVDWNEYIMVMDFANTAKETLHSQVLSSLTRNELIEDECDRAERVTYLYRQKKALETEEAQAAKRRYVRKVCRQFEKALDEVQRRSEMVKKEADDAQRCVKYLQRSYDEMEESIHRNTEALGYERADNIVDAMELIKKTEREENIDIRQIERRGLAEPESPDSYGASEYYGPRAKTNEDVEPENTSDIFF</sequence>
<reference evidence="3" key="1">
    <citation type="submission" date="2021-05" db="EMBL/GenBank/DDBJ databases">
        <authorList>
            <person name="Khan N."/>
        </authorList>
    </citation>
    <scope>NUCLEOTIDE SEQUENCE</scope>
</reference>
<feature type="region of interest" description="Disordered" evidence="2">
    <location>
        <begin position="213"/>
        <end position="285"/>
    </location>
</feature>
<organism evidence="3 4">
    <name type="scientific">Fusarium equiseti</name>
    <name type="common">Fusarium scirpi</name>
    <dbReference type="NCBI Taxonomy" id="61235"/>
    <lineage>
        <taxon>Eukaryota</taxon>
        <taxon>Fungi</taxon>
        <taxon>Dikarya</taxon>
        <taxon>Ascomycota</taxon>
        <taxon>Pezizomycotina</taxon>
        <taxon>Sordariomycetes</taxon>
        <taxon>Hypocreomycetidae</taxon>
        <taxon>Hypocreales</taxon>
        <taxon>Nectriaceae</taxon>
        <taxon>Fusarium</taxon>
        <taxon>Fusarium incarnatum-equiseti species complex</taxon>
    </lineage>
</organism>
<comment type="caution">
    <text evidence="3">The sequence shown here is derived from an EMBL/GenBank/DDBJ whole genome shotgun (WGS) entry which is preliminary data.</text>
</comment>
<dbReference type="Proteomes" id="UP000693738">
    <property type="component" value="Unassembled WGS sequence"/>
</dbReference>
<feature type="compositionally biased region" description="Basic and acidic residues" evidence="2">
    <location>
        <begin position="519"/>
        <end position="541"/>
    </location>
</feature>
<dbReference type="AlphaFoldDB" id="A0A8J2IY07"/>
<evidence type="ECO:0000313" key="4">
    <source>
        <dbReference type="Proteomes" id="UP000693738"/>
    </source>
</evidence>
<accession>A0A8J2IY07</accession>
<evidence type="ECO:0000256" key="1">
    <source>
        <dbReference type="SAM" id="Coils"/>
    </source>
</evidence>
<protein>
    <submittedName>
        <fullName evidence="3">Uncharacterized protein</fullName>
    </submittedName>
</protein>
<feature type="compositionally biased region" description="Polar residues" evidence="2">
    <location>
        <begin position="545"/>
        <end position="567"/>
    </location>
</feature>
<keyword evidence="1" id="KW-0175">Coiled coil</keyword>
<evidence type="ECO:0000313" key="3">
    <source>
        <dbReference type="EMBL" id="CAG7557264.1"/>
    </source>
</evidence>
<feature type="region of interest" description="Disordered" evidence="2">
    <location>
        <begin position="519"/>
        <end position="570"/>
    </location>
</feature>
<name>A0A8J2IY07_FUSEQ</name>
<feature type="coiled-coil region" evidence="1">
    <location>
        <begin position="814"/>
        <end position="841"/>
    </location>
</feature>
<feature type="region of interest" description="Disordered" evidence="2">
    <location>
        <begin position="891"/>
        <end position="932"/>
    </location>
</feature>
<feature type="region of interest" description="Disordered" evidence="2">
    <location>
        <begin position="169"/>
        <end position="193"/>
    </location>
</feature>
<proteinExistence type="predicted"/>
<gene>
    <name evidence="3" type="ORF">FEQUK3_LOCUS2957</name>
</gene>
<feature type="region of interest" description="Disordered" evidence="2">
    <location>
        <begin position="300"/>
        <end position="353"/>
    </location>
</feature>
<feature type="compositionally biased region" description="Basic and acidic residues" evidence="2">
    <location>
        <begin position="214"/>
        <end position="237"/>
    </location>
</feature>
<dbReference type="EMBL" id="CAJSTJ010000111">
    <property type="protein sequence ID" value="CAG7557264.1"/>
    <property type="molecule type" value="Genomic_DNA"/>
</dbReference>